<accession>A0ABW7B1U0</accession>
<dbReference type="RefSeq" id="WP_392817400.1">
    <property type="nucleotide sequence ID" value="NZ_JBICYV010000005.1"/>
</dbReference>
<name>A0ABW7B1U0_9ACTN</name>
<keyword evidence="2" id="KW-0472">Membrane</keyword>
<gene>
    <name evidence="3" type="ORF">ACGFZB_11910</name>
</gene>
<feature type="transmembrane region" description="Helical" evidence="2">
    <location>
        <begin position="504"/>
        <end position="529"/>
    </location>
</feature>
<keyword evidence="2" id="KW-0812">Transmembrane</keyword>
<dbReference type="EMBL" id="JBICYV010000005">
    <property type="protein sequence ID" value="MFG3011146.1"/>
    <property type="molecule type" value="Genomic_DNA"/>
</dbReference>
<feature type="transmembrane region" description="Helical" evidence="2">
    <location>
        <begin position="277"/>
        <end position="304"/>
    </location>
</feature>
<feature type="transmembrane region" description="Helical" evidence="2">
    <location>
        <begin position="240"/>
        <end position="265"/>
    </location>
</feature>
<evidence type="ECO:0000313" key="4">
    <source>
        <dbReference type="Proteomes" id="UP001604267"/>
    </source>
</evidence>
<keyword evidence="4" id="KW-1185">Reference proteome</keyword>
<reference evidence="3 4" key="1">
    <citation type="submission" date="2024-10" db="EMBL/GenBank/DDBJ databases">
        <title>The Natural Products Discovery Center: Release of the First 8490 Sequenced Strains for Exploring Actinobacteria Biosynthetic Diversity.</title>
        <authorList>
            <person name="Kalkreuter E."/>
            <person name="Kautsar S.A."/>
            <person name="Yang D."/>
            <person name="Bader C.D."/>
            <person name="Teijaro C.N."/>
            <person name="Fluegel L."/>
            <person name="Davis C.M."/>
            <person name="Simpson J.R."/>
            <person name="Lauterbach L."/>
            <person name="Steele A.D."/>
            <person name="Gui C."/>
            <person name="Meng S."/>
            <person name="Li G."/>
            <person name="Viehrig K."/>
            <person name="Ye F."/>
            <person name="Su P."/>
            <person name="Kiefer A.F."/>
            <person name="Nichols A."/>
            <person name="Cepeda A.J."/>
            <person name="Yan W."/>
            <person name="Fan B."/>
            <person name="Jiang Y."/>
            <person name="Adhikari A."/>
            <person name="Zheng C.-J."/>
            <person name="Schuster L."/>
            <person name="Cowan T.M."/>
            <person name="Smanski M.J."/>
            <person name="Chevrette M.G."/>
            <person name="De Carvalho L.P.S."/>
            <person name="Shen B."/>
        </authorList>
    </citation>
    <scope>NUCLEOTIDE SEQUENCE [LARGE SCALE GENOMIC DNA]</scope>
    <source>
        <strain evidence="3 4">NPDC048320</strain>
    </source>
</reference>
<protein>
    <recommendedName>
        <fullName evidence="5">Peptide zinc metalloprotease protein</fullName>
    </recommendedName>
</protein>
<dbReference type="Proteomes" id="UP001604267">
    <property type="component" value="Unassembled WGS sequence"/>
</dbReference>
<comment type="caution">
    <text evidence="3">The sequence shown here is derived from an EMBL/GenBank/DDBJ whole genome shotgun (WGS) entry which is preliminary data.</text>
</comment>
<proteinExistence type="predicted"/>
<feature type="transmembrane region" description="Helical" evidence="2">
    <location>
        <begin position="316"/>
        <end position="334"/>
    </location>
</feature>
<evidence type="ECO:0008006" key="5">
    <source>
        <dbReference type="Google" id="ProtNLM"/>
    </source>
</evidence>
<organism evidence="3 4">
    <name type="scientific">Streptomyces cinerochromogenes</name>
    <dbReference type="NCBI Taxonomy" id="66422"/>
    <lineage>
        <taxon>Bacteria</taxon>
        <taxon>Bacillati</taxon>
        <taxon>Actinomycetota</taxon>
        <taxon>Actinomycetes</taxon>
        <taxon>Kitasatosporales</taxon>
        <taxon>Streptomycetaceae</taxon>
        <taxon>Streptomyces</taxon>
    </lineage>
</organism>
<feature type="region of interest" description="Disordered" evidence="1">
    <location>
        <begin position="37"/>
        <end position="57"/>
    </location>
</feature>
<evidence type="ECO:0000256" key="1">
    <source>
        <dbReference type="SAM" id="MobiDB-lite"/>
    </source>
</evidence>
<sequence length="624" mass="67254">MSTARRGCSALGLGSETSGTMSASAAFIAAIGARVPRTGRGHRDEGTGPPERPCSRDCGRRLENASIAGGGAQTGPAAARPRRENYSPWEIAISTQAPTPVQSEPPAPVGAVPRLTEGTELVGEFAGSGYRQPPHLVHRFDGQVIQLPDVLYKTARSLERHQAEETRSGDGRQLLDRVAQELTRTTGRTFAADHVAFVLDNKLAPLGITTRSDGTLADFAKTQHSFLGLRHRTAVVSENGAWIIAGIFSWLFQPLLVLLAVSTFLATEIYLFATQDAGLAMIAVMSDPGGTLTMIGLALASAAFHEIGHASACRYGKVRPGAMGCGLYLVWPAFYTDVTNSYRLDRVGRLRTDLGGVYFNSLFILGLIALHLHSPSPVLLAAILLVNLEMFQQLVPTLRFDGYYIISDLVGIPDLFKYIGPILRRTLLRRPPEERLQALKRWPQVVVTIWVLTVLPAIGTQLGIIVFRLPQMATTAWAASVTLVSRATTSATPVLSTAAACVQILFLLLPLLGALLMLWNLGNSAVQFLRRRFGRHTPRTEGHRHGTLSLLLWGAVGAAAALGLAYLLWMLIRPVVSKDHAAPTRAIRSQPTVTPEAPSAAVWRPADSMLPADPTGVGHGRVML</sequence>
<feature type="transmembrane region" description="Helical" evidence="2">
    <location>
        <begin position="550"/>
        <end position="572"/>
    </location>
</feature>
<evidence type="ECO:0000313" key="3">
    <source>
        <dbReference type="EMBL" id="MFG3011146.1"/>
    </source>
</evidence>
<keyword evidence="2" id="KW-1133">Transmembrane helix</keyword>
<feature type="transmembrane region" description="Helical" evidence="2">
    <location>
        <begin position="444"/>
        <end position="467"/>
    </location>
</feature>
<evidence type="ECO:0000256" key="2">
    <source>
        <dbReference type="SAM" id="Phobius"/>
    </source>
</evidence>